<reference evidence="2 3" key="1">
    <citation type="journal article" date="2018" name="Mol. Biol. Evol.">
        <title>Broad Genomic Sampling Reveals a Smut Pathogenic Ancestry of the Fungal Clade Ustilaginomycotina.</title>
        <authorList>
            <person name="Kijpornyongpan T."/>
            <person name="Mondo S.J."/>
            <person name="Barry K."/>
            <person name="Sandor L."/>
            <person name="Lee J."/>
            <person name="Lipzen A."/>
            <person name="Pangilinan J."/>
            <person name="LaButti K."/>
            <person name="Hainaut M."/>
            <person name="Henrissat B."/>
            <person name="Grigoriev I.V."/>
            <person name="Spatafora J.W."/>
            <person name="Aime M.C."/>
        </authorList>
    </citation>
    <scope>NUCLEOTIDE SEQUENCE [LARGE SCALE GENOMIC DNA]</scope>
    <source>
        <strain evidence="2 3">MCA 4718</strain>
    </source>
</reference>
<organism evidence="2 3">
    <name type="scientific">Pseudomicrostroma glucosiphilum</name>
    <dbReference type="NCBI Taxonomy" id="1684307"/>
    <lineage>
        <taxon>Eukaryota</taxon>
        <taxon>Fungi</taxon>
        <taxon>Dikarya</taxon>
        <taxon>Basidiomycota</taxon>
        <taxon>Ustilaginomycotina</taxon>
        <taxon>Exobasidiomycetes</taxon>
        <taxon>Microstromatales</taxon>
        <taxon>Microstromatales incertae sedis</taxon>
        <taxon>Pseudomicrostroma</taxon>
    </lineage>
</organism>
<evidence type="ECO:0000313" key="2">
    <source>
        <dbReference type="EMBL" id="PWN20716.1"/>
    </source>
</evidence>
<dbReference type="GO" id="GO:0000138">
    <property type="term" value="C:Golgi trans cisterna"/>
    <property type="evidence" value="ECO:0007669"/>
    <property type="project" value="TreeGrafter"/>
</dbReference>
<feature type="compositionally biased region" description="Low complexity" evidence="1">
    <location>
        <begin position="1040"/>
        <end position="1051"/>
    </location>
</feature>
<feature type="region of interest" description="Disordered" evidence="1">
    <location>
        <begin position="1021"/>
        <end position="1059"/>
    </location>
</feature>
<dbReference type="OrthoDB" id="432953at2759"/>
<dbReference type="Pfam" id="PF12722">
    <property type="entry name" value="Hid1"/>
    <property type="match status" value="2"/>
</dbReference>
<dbReference type="Proteomes" id="UP000245942">
    <property type="component" value="Unassembled WGS sequence"/>
</dbReference>
<dbReference type="RefSeq" id="XP_025347876.1">
    <property type="nucleotide sequence ID" value="XM_025492529.1"/>
</dbReference>
<dbReference type="PANTHER" id="PTHR21575:SF12">
    <property type="entry name" value="PROTEIN HID1"/>
    <property type="match status" value="1"/>
</dbReference>
<feature type="compositionally biased region" description="Low complexity" evidence="1">
    <location>
        <begin position="184"/>
        <end position="193"/>
    </location>
</feature>
<dbReference type="AlphaFoldDB" id="A0A316U647"/>
<dbReference type="InterPro" id="IPR026705">
    <property type="entry name" value="Hid-1/Ecm30"/>
</dbReference>
<proteinExistence type="predicted"/>
<dbReference type="GO" id="GO:0016020">
    <property type="term" value="C:membrane"/>
    <property type="evidence" value="ECO:0007669"/>
    <property type="project" value="TreeGrafter"/>
</dbReference>
<feature type="region of interest" description="Disordered" evidence="1">
    <location>
        <begin position="728"/>
        <end position="841"/>
    </location>
</feature>
<dbReference type="EMBL" id="KZ819327">
    <property type="protein sequence ID" value="PWN20716.1"/>
    <property type="molecule type" value="Genomic_DNA"/>
</dbReference>
<evidence type="ECO:0000256" key="1">
    <source>
        <dbReference type="SAM" id="MobiDB-lite"/>
    </source>
</evidence>
<keyword evidence="3" id="KW-1185">Reference proteome</keyword>
<dbReference type="PANTHER" id="PTHR21575">
    <property type="entry name" value="PROTEIN HID1"/>
    <property type="match status" value="1"/>
</dbReference>
<dbReference type="STRING" id="1684307.A0A316U647"/>
<evidence type="ECO:0000313" key="3">
    <source>
        <dbReference type="Proteomes" id="UP000245942"/>
    </source>
</evidence>
<dbReference type="GO" id="GO:0005797">
    <property type="term" value="C:Golgi medial cisterna"/>
    <property type="evidence" value="ECO:0007669"/>
    <property type="project" value="TreeGrafter"/>
</dbReference>
<feature type="region of interest" description="Disordered" evidence="1">
    <location>
        <begin position="179"/>
        <end position="231"/>
    </location>
</feature>
<feature type="compositionally biased region" description="Basic and acidic residues" evidence="1">
    <location>
        <begin position="829"/>
        <end position="841"/>
    </location>
</feature>
<evidence type="ECO:0008006" key="4">
    <source>
        <dbReference type="Google" id="ProtNLM"/>
    </source>
</evidence>
<accession>A0A316U647</accession>
<feature type="compositionally biased region" description="Polar residues" evidence="1">
    <location>
        <begin position="194"/>
        <end position="206"/>
    </location>
</feature>
<protein>
    <recommendedName>
        <fullName evidence="4">High-temperature-induced dauer-formation protein</fullName>
    </recommendedName>
</protein>
<sequence length="1059" mass="112814">MFSVFSAPSTDSLAYKADKRGGLARLYTEPVPASDHRFYSTLLCHFTSPTHAFDTFSIRDARDIRDRQPENFKTLVELLVAHLDSLKRDELFAKETAGRSAGQDLLAFGQWVAAPLSPFAGAFGGGSQKPGSSSQPRDRTREALNCARLLARLIPVLMEAAPQSDRQVDKEELTTPLEERVLWSRASSSSASAQHTDSGTTQAEEGSQSEDEQFVIEDEDDPSASPSEATKPIQKLDEAVAATASLVVSGPALAERIIALCIDYLFFPGFSLPQLPEDDDTGSPDDSRVHFAIWEKGVGSSVDLPGTSKEHIAHRVEFLRLLLVMLSKSVYVPPAAQQGFEDRALQFTCTSLSRTVTLPLLCSLLNTACSPDQGAAWSLPGFAAQPETEGREAMRALALQILTVLLGWSPAGLPTPIASAARPSLDRSQSTVSVESTSATSGNQFAHWLSKIHRVADLGMISSSLFALLRPAATSLISLPLAPSASSSQNSSSQRGVYSRSPEVLSLPWHILRSNPKFKSHVLDDPVRAPLLLSILLSQALLGKDSVPLHGLVRLSLFILQDVSAHTGFAKHISAPNSASKCNLPAKFASLANGASSAADILIAASYSLLTNRGLGSNGLGVHPVILITLANCAPFFVALTIPSSTRLSLLLAQVSNAAFLLADEGHPRSLYFLLEAINSILLYQADSNRNMVYALLSKSKEVKRLESFTLRKGIAEIRRKAGLARIGGASSAPTTPAGEATPGLSESAAQPSGASKSAEEEKALLAARDTATSPAAQEAEEEGAPAVPSAKALGKARRISAAEPLSSAQTEGDEAPVEAQESGGAGKEQPEGRKDDGADEWVNRLDDGELFEAASRVGKNGFVPSEEWVKSWVDGLPLTPLNKLFEGLLPEMEILCSTGPGAENVESVIAWLREQDLSSLFPKMDPSTAFTPRPFQWTTQVDIWWWSFIWGSIYVAHSSLGLFTPEGMKLFHLILPPQAQGQAQARKEDGRPASTDPMKMLTGAFDWVGGALGIGEMTTTTTTASRGQGDSGRPKEGTDGTAAAAVAAGQREAEGGIV</sequence>
<dbReference type="GeneID" id="37014263"/>
<gene>
    <name evidence="2" type="ORF">BCV69DRAFT_282937</name>
</gene>
<name>A0A316U647_9BASI</name>
<feature type="compositionally biased region" description="Acidic residues" evidence="1">
    <location>
        <begin position="207"/>
        <end position="222"/>
    </location>
</feature>